<feature type="domain" description="HECT" evidence="3">
    <location>
        <begin position="254"/>
        <end position="294"/>
    </location>
</feature>
<proteinExistence type="predicted"/>
<name>A0A9W7F010_9STRA</name>
<dbReference type="AlphaFoldDB" id="A0A9W7F010"/>
<evidence type="ECO:0000313" key="5">
    <source>
        <dbReference type="EMBL" id="GMH96028.1"/>
    </source>
</evidence>
<feature type="region of interest" description="Disordered" evidence="2">
    <location>
        <begin position="1"/>
        <end position="146"/>
    </location>
</feature>
<dbReference type="InterPro" id="IPR006816">
    <property type="entry name" value="ELMO_dom"/>
</dbReference>
<comment type="caution">
    <text evidence="5">The sequence shown here is derived from an EMBL/GenBank/DDBJ whole genome shotgun (WGS) entry which is preliminary data.</text>
</comment>
<evidence type="ECO:0008006" key="7">
    <source>
        <dbReference type="Google" id="ProtNLM"/>
    </source>
</evidence>
<feature type="compositionally biased region" description="Low complexity" evidence="2">
    <location>
        <begin position="111"/>
        <end position="123"/>
    </location>
</feature>
<evidence type="ECO:0000259" key="3">
    <source>
        <dbReference type="PROSITE" id="PS50237"/>
    </source>
</evidence>
<dbReference type="Pfam" id="PF04727">
    <property type="entry name" value="ELMO_CED12"/>
    <property type="match status" value="1"/>
</dbReference>
<dbReference type="Proteomes" id="UP001162640">
    <property type="component" value="Unassembled WGS sequence"/>
</dbReference>
<reference evidence="6" key="1">
    <citation type="journal article" date="2023" name="Commun. Biol.">
        <title>Genome analysis of Parmales, the sister group of diatoms, reveals the evolutionary specialization of diatoms from phago-mixotrophs to photoautotrophs.</title>
        <authorList>
            <person name="Ban H."/>
            <person name="Sato S."/>
            <person name="Yoshikawa S."/>
            <person name="Yamada K."/>
            <person name="Nakamura Y."/>
            <person name="Ichinomiya M."/>
            <person name="Sato N."/>
            <person name="Blanc-Mathieu R."/>
            <person name="Endo H."/>
            <person name="Kuwata A."/>
            <person name="Ogata H."/>
        </authorList>
    </citation>
    <scope>NUCLEOTIDE SEQUENCE [LARGE SCALE GENOMIC DNA]</scope>
</reference>
<feature type="compositionally biased region" description="Acidic residues" evidence="2">
    <location>
        <begin position="39"/>
        <end position="51"/>
    </location>
</feature>
<feature type="region of interest" description="Disordered" evidence="2">
    <location>
        <begin position="169"/>
        <end position="220"/>
    </location>
</feature>
<evidence type="ECO:0000313" key="6">
    <source>
        <dbReference type="Proteomes" id="UP001162640"/>
    </source>
</evidence>
<dbReference type="GO" id="GO:0004842">
    <property type="term" value="F:ubiquitin-protein transferase activity"/>
    <property type="evidence" value="ECO:0007669"/>
    <property type="project" value="InterPro"/>
</dbReference>
<evidence type="ECO:0000259" key="4">
    <source>
        <dbReference type="PROSITE" id="PS51335"/>
    </source>
</evidence>
<feature type="compositionally biased region" description="Low complexity" evidence="2">
    <location>
        <begin position="200"/>
        <end position="220"/>
    </location>
</feature>
<dbReference type="EMBL" id="BLQM01000646">
    <property type="protein sequence ID" value="GMH96028.1"/>
    <property type="molecule type" value="Genomic_DNA"/>
</dbReference>
<feature type="compositionally biased region" description="Acidic residues" evidence="2">
    <location>
        <begin position="1"/>
        <end position="31"/>
    </location>
</feature>
<feature type="region of interest" description="Disordered" evidence="2">
    <location>
        <begin position="305"/>
        <end position="336"/>
    </location>
</feature>
<accession>A0A9W7F010</accession>
<feature type="compositionally biased region" description="Basic and acidic residues" evidence="2">
    <location>
        <begin position="175"/>
        <end position="188"/>
    </location>
</feature>
<organism evidence="5 6">
    <name type="scientific">Triparma laevis f. inornata</name>
    <dbReference type="NCBI Taxonomy" id="1714386"/>
    <lineage>
        <taxon>Eukaryota</taxon>
        <taxon>Sar</taxon>
        <taxon>Stramenopiles</taxon>
        <taxon>Ochrophyta</taxon>
        <taxon>Bolidophyceae</taxon>
        <taxon>Parmales</taxon>
        <taxon>Triparmaceae</taxon>
        <taxon>Triparma</taxon>
    </lineage>
</organism>
<comment type="caution">
    <text evidence="1">Lacks conserved residue(s) required for the propagation of feature annotation.</text>
</comment>
<dbReference type="PANTHER" id="PTHR12771:SF2">
    <property type="entry name" value="ELMO DOMAIN-CONTAINING PROTEIN 3"/>
    <property type="match status" value="1"/>
</dbReference>
<keyword evidence="1" id="KW-0833">Ubl conjugation pathway</keyword>
<feature type="compositionally biased region" description="Basic and acidic residues" evidence="2">
    <location>
        <begin position="52"/>
        <end position="67"/>
    </location>
</feature>
<protein>
    <recommendedName>
        <fullName evidence="7">ELMO domain-containing protein</fullName>
    </recommendedName>
</protein>
<dbReference type="PROSITE" id="PS50237">
    <property type="entry name" value="HECT"/>
    <property type="match status" value="1"/>
</dbReference>
<feature type="compositionally biased region" description="Basic and acidic residues" evidence="2">
    <location>
        <begin position="74"/>
        <end position="106"/>
    </location>
</feature>
<dbReference type="InterPro" id="IPR050868">
    <property type="entry name" value="ELMO_domain-containing"/>
</dbReference>
<evidence type="ECO:0000256" key="2">
    <source>
        <dbReference type="SAM" id="MobiDB-lite"/>
    </source>
</evidence>
<dbReference type="PANTHER" id="PTHR12771">
    <property type="entry name" value="ENGULFMENT AND CELL MOTILITY"/>
    <property type="match status" value="1"/>
</dbReference>
<sequence length="678" mass="74496">MMGIADDSDSSDSDDTDENLDMNNEVNEEEDVKLIVYDTDSDEEVEYDETTEAGREAKVKAGVEREGRRRVRRKEAERREEEARKKVKEMKGDTRTEVGEGFGERKVNKKGSSNLTGLGSLGSNFGGGGREQVLNPEGGGDKDEFGITYKPMKRNYELPTGPAFADEAEFEQELDEKQFSKGLVADKDGDSDDEFDFNPTTTTSVSVGSSSNTMITTTTKTTPAESLVDVEQSNIISSLMEEAHKTQLLNEGSSAVDIKKSTDSALNKLRAKVEGAGGEKGVEAGGEKKEFVELQPTVEMRRGSLLGSVISEDDEDNELEEEEEEQQTGKTTTTTEPVVVCDDLEKVKDDWENLDSSAPDESLSTVEIGVGGLKQVEIGDKPITFAEFHTASTTALKSRSDLPSITPYLAPRRSSFKNLLSGKPILNLGVEKRDEVFHLANVKYNPAKSVEHRRILRTIYWKLTDIKLGKSGDTGQHWGLIGFQGFDPSTDLNRSGGVLTLLSVLHLLQTRNTITSHLLNGRPFMETIYKESTSQGMKEWPFMCVAVNFTLLSLQAFRSTYLYSYVNSQIFDSGVEGVAEMVGMLFLEFYRLIINQEGVHHAEHLMTIKSSLEKGNKKYVKELISRWTEFGRAGGGEGQEVKGFTDLEDEERKGAGVKGGAGVGGENRGGGKAAAYGV</sequence>
<feature type="compositionally biased region" description="Acidic residues" evidence="2">
    <location>
        <begin position="311"/>
        <end position="326"/>
    </location>
</feature>
<feature type="compositionally biased region" description="Gly residues" evidence="2">
    <location>
        <begin position="656"/>
        <end position="672"/>
    </location>
</feature>
<feature type="domain" description="ELMO" evidence="4">
    <location>
        <begin position="451"/>
        <end position="619"/>
    </location>
</feature>
<gene>
    <name evidence="5" type="ORF">TL16_g13266</name>
</gene>
<dbReference type="InterPro" id="IPR000569">
    <property type="entry name" value="HECT_dom"/>
</dbReference>
<evidence type="ECO:0000256" key="1">
    <source>
        <dbReference type="PROSITE-ProRule" id="PRU00104"/>
    </source>
</evidence>
<dbReference type="PROSITE" id="PS51335">
    <property type="entry name" value="ELMO"/>
    <property type="match status" value="1"/>
</dbReference>
<feature type="region of interest" description="Disordered" evidence="2">
    <location>
        <begin position="652"/>
        <end position="678"/>
    </location>
</feature>